<accession>A0AAU8NMX2</accession>
<proteinExistence type="predicted"/>
<gene>
    <name evidence="1" type="ORF">ABZU02_03855</name>
</gene>
<protein>
    <submittedName>
        <fullName evidence="1">Uncharacterized protein</fullName>
    </submittedName>
</protein>
<sequence length="51" mass="6138">MQFQAQSKRLFTRITTFFAYITPPSKVEIRDFSRRIDDFELHSAREVTSIR</sequence>
<dbReference type="EMBL" id="CP160091">
    <property type="protein sequence ID" value="XCS43119.1"/>
    <property type="molecule type" value="Genomic_DNA"/>
</dbReference>
<dbReference type="AlphaFoldDB" id="A0AAU8NMX2"/>
<reference evidence="1" key="1">
    <citation type="submission" date="2024-06" db="EMBL/GenBank/DDBJ databases">
        <title>Vaginal Lactobacillus fatty acid response mechanisms reveal a metabolite-targeted strategy for bacterial vaginosis treatment.</title>
        <authorList>
            <person name="Zhu M."/>
            <person name="Blainey P.C."/>
            <person name="Bloom S.M."/>
            <person name="Kwon D.S."/>
        </authorList>
    </citation>
    <scope>NUCLEOTIDE SEQUENCE</scope>
    <source>
        <strain evidence="1">0809_588_1_1_BHK4</strain>
    </source>
</reference>
<evidence type="ECO:0000313" key="1">
    <source>
        <dbReference type="EMBL" id="XCS43119.1"/>
    </source>
</evidence>
<name>A0AAU8NMX2_9BIFI</name>
<organism evidence="1">
    <name type="scientific">Gardnerella piotii</name>
    <dbReference type="NCBI Taxonomy" id="2792977"/>
    <lineage>
        <taxon>Bacteria</taxon>
        <taxon>Bacillati</taxon>
        <taxon>Actinomycetota</taxon>
        <taxon>Actinomycetes</taxon>
        <taxon>Bifidobacteriales</taxon>
        <taxon>Bifidobacteriaceae</taxon>
        <taxon>Gardnerella</taxon>
    </lineage>
</organism>